<feature type="region of interest" description="Disordered" evidence="2">
    <location>
        <begin position="64"/>
        <end position="92"/>
    </location>
</feature>
<evidence type="ECO:0000256" key="2">
    <source>
        <dbReference type="SAM" id="MobiDB-lite"/>
    </source>
</evidence>
<dbReference type="Gene3D" id="3.40.1620.10">
    <property type="entry name" value="YefM-like domain"/>
    <property type="match status" value="1"/>
</dbReference>
<comment type="similarity">
    <text evidence="1">Belongs to the phD/YefM antitoxin family.</text>
</comment>
<gene>
    <name evidence="3" type="ORF">GZ78_04345</name>
</gene>
<sequence length="92" mass="9699">MSSITGNITATELARNLSDTIDSVKASGKSLLITRGGRPAATLSPPPKQGLTVDELVELLSTMPRLGDDGESFAEDVRSARSNDSLPDSPWD</sequence>
<dbReference type="RefSeq" id="WP_034832922.1">
    <property type="nucleotide sequence ID" value="NZ_JOKH01000001.1"/>
</dbReference>
<dbReference type="Proteomes" id="UP000028073">
    <property type="component" value="Unassembled WGS sequence"/>
</dbReference>
<organism evidence="3 4">
    <name type="scientific">Endozoicomonas numazuensis</name>
    <dbReference type="NCBI Taxonomy" id="1137799"/>
    <lineage>
        <taxon>Bacteria</taxon>
        <taxon>Pseudomonadati</taxon>
        <taxon>Pseudomonadota</taxon>
        <taxon>Gammaproteobacteria</taxon>
        <taxon>Oceanospirillales</taxon>
        <taxon>Endozoicomonadaceae</taxon>
        <taxon>Endozoicomonas</taxon>
    </lineage>
</organism>
<keyword evidence="4" id="KW-1185">Reference proteome</keyword>
<name>A0A081NLA0_9GAMM</name>
<evidence type="ECO:0000256" key="1">
    <source>
        <dbReference type="ARBA" id="ARBA00009981"/>
    </source>
</evidence>
<evidence type="ECO:0008006" key="5">
    <source>
        <dbReference type="Google" id="ProtNLM"/>
    </source>
</evidence>
<evidence type="ECO:0000313" key="4">
    <source>
        <dbReference type="Proteomes" id="UP000028073"/>
    </source>
</evidence>
<dbReference type="SUPFAM" id="SSF143120">
    <property type="entry name" value="YefM-like"/>
    <property type="match status" value="1"/>
</dbReference>
<comment type="caution">
    <text evidence="3">The sequence shown here is derived from an EMBL/GenBank/DDBJ whole genome shotgun (WGS) entry which is preliminary data.</text>
</comment>
<accession>A0A081NLA0</accession>
<dbReference type="EMBL" id="JOKH01000001">
    <property type="protein sequence ID" value="KEQ19223.1"/>
    <property type="molecule type" value="Genomic_DNA"/>
</dbReference>
<proteinExistence type="inferred from homology"/>
<dbReference type="InterPro" id="IPR036165">
    <property type="entry name" value="YefM-like_sf"/>
</dbReference>
<evidence type="ECO:0000313" key="3">
    <source>
        <dbReference type="EMBL" id="KEQ19223.1"/>
    </source>
</evidence>
<protein>
    <recommendedName>
        <fullName evidence="5">Antitoxin</fullName>
    </recommendedName>
</protein>
<dbReference type="AlphaFoldDB" id="A0A081NLA0"/>
<reference evidence="3 4" key="1">
    <citation type="submission" date="2014-06" db="EMBL/GenBank/DDBJ databases">
        <title>Whole Genome Sequences of Three Symbiotic Endozoicomonas Bacteria.</title>
        <authorList>
            <person name="Neave M.J."/>
            <person name="Apprill A."/>
            <person name="Voolstra C.R."/>
        </authorList>
    </citation>
    <scope>NUCLEOTIDE SEQUENCE [LARGE SCALE GENOMIC DNA]</scope>
    <source>
        <strain evidence="3 4">DSM 25634</strain>
    </source>
</reference>